<feature type="transmembrane region" description="Helical" evidence="1">
    <location>
        <begin position="20"/>
        <end position="39"/>
    </location>
</feature>
<proteinExistence type="predicted"/>
<keyword evidence="3" id="KW-1185">Reference proteome</keyword>
<organism evidence="2 3">
    <name type="scientific">Pichia membranifaciens NRRL Y-2026</name>
    <dbReference type="NCBI Taxonomy" id="763406"/>
    <lineage>
        <taxon>Eukaryota</taxon>
        <taxon>Fungi</taxon>
        <taxon>Dikarya</taxon>
        <taxon>Ascomycota</taxon>
        <taxon>Saccharomycotina</taxon>
        <taxon>Pichiomycetes</taxon>
        <taxon>Pichiales</taxon>
        <taxon>Pichiaceae</taxon>
        <taxon>Pichia</taxon>
    </lineage>
</organism>
<keyword evidence="1" id="KW-1133">Transmembrane helix</keyword>
<evidence type="ECO:0000313" key="2">
    <source>
        <dbReference type="EMBL" id="ODQ48648.1"/>
    </source>
</evidence>
<reference evidence="2 3" key="1">
    <citation type="journal article" date="2016" name="Proc. Natl. Acad. Sci. U.S.A.">
        <title>Comparative genomics of biotechnologically important yeasts.</title>
        <authorList>
            <person name="Riley R."/>
            <person name="Haridas S."/>
            <person name="Wolfe K.H."/>
            <person name="Lopes M.R."/>
            <person name="Hittinger C.T."/>
            <person name="Goeker M."/>
            <person name="Salamov A.A."/>
            <person name="Wisecaver J.H."/>
            <person name="Long T.M."/>
            <person name="Calvey C.H."/>
            <person name="Aerts A.L."/>
            <person name="Barry K.W."/>
            <person name="Choi C."/>
            <person name="Clum A."/>
            <person name="Coughlan A.Y."/>
            <person name="Deshpande S."/>
            <person name="Douglass A.P."/>
            <person name="Hanson S.J."/>
            <person name="Klenk H.-P."/>
            <person name="LaButti K.M."/>
            <person name="Lapidus A."/>
            <person name="Lindquist E.A."/>
            <person name="Lipzen A.M."/>
            <person name="Meier-Kolthoff J.P."/>
            <person name="Ohm R.A."/>
            <person name="Otillar R.P."/>
            <person name="Pangilinan J.L."/>
            <person name="Peng Y."/>
            <person name="Rokas A."/>
            <person name="Rosa C.A."/>
            <person name="Scheuner C."/>
            <person name="Sibirny A.A."/>
            <person name="Slot J.C."/>
            <person name="Stielow J.B."/>
            <person name="Sun H."/>
            <person name="Kurtzman C.P."/>
            <person name="Blackwell M."/>
            <person name="Grigoriev I.V."/>
            <person name="Jeffries T.W."/>
        </authorList>
    </citation>
    <scope>NUCLEOTIDE SEQUENCE [LARGE SCALE GENOMIC DNA]</scope>
    <source>
        <strain evidence="2 3">NRRL Y-2026</strain>
    </source>
</reference>
<keyword evidence="1" id="KW-0812">Transmembrane</keyword>
<sequence length="163" mass="17797">MGVAVARDREEVLEFLGDGAAPVYSSVVFGVGLTICGRYRRIGGRRGDWLQHWRLGVVIVEGGHGVHRRRVGWRWRARLRGRNRRGALRLFSEQGHGAGAGAGAAFPALDSGNDEERGGEAAKVPRLVRLLWRSGQADDRDGVRLGDLCRSLFAASVQVNKDA</sequence>
<accession>A0A1E3NSJ8</accession>
<dbReference type="EMBL" id="KV454001">
    <property type="protein sequence ID" value="ODQ48648.1"/>
    <property type="molecule type" value="Genomic_DNA"/>
</dbReference>
<evidence type="ECO:0000313" key="3">
    <source>
        <dbReference type="Proteomes" id="UP000094455"/>
    </source>
</evidence>
<evidence type="ECO:0000256" key="1">
    <source>
        <dbReference type="SAM" id="Phobius"/>
    </source>
</evidence>
<dbReference type="Proteomes" id="UP000094455">
    <property type="component" value="Unassembled WGS sequence"/>
</dbReference>
<dbReference type="AlphaFoldDB" id="A0A1E3NSJ8"/>
<protein>
    <submittedName>
        <fullName evidence="2">Uncharacterized protein</fullName>
    </submittedName>
</protein>
<dbReference type="RefSeq" id="XP_019019761.1">
    <property type="nucleotide sequence ID" value="XM_019165013.1"/>
</dbReference>
<keyword evidence="1" id="KW-0472">Membrane</keyword>
<gene>
    <name evidence="2" type="ORF">PICMEDRAFT_85216</name>
</gene>
<name>A0A1E3NSJ8_9ASCO</name>
<dbReference type="GeneID" id="30181700"/>